<sequence>MIDSPAEIVRSYRMAADPKKQIKVLAELNACSVKEIRRVLVGEGVLPRETEVPEEPKKAARKRFDEETARMLYEEGLDDAAIAKETGMTANTVAKWRSRNGLRKKARKPRMKKQVDVPSTKPSEAEPDVQKISVVGEAVEVTEPDFTKSAAPEPRTVTVEELRALLEDACRDGLGECAVLVEGTAFADLWLDVHSTLRIYESGERTVELKGTAKSA</sequence>
<dbReference type="EMBL" id="BK016164">
    <property type="protein sequence ID" value="DAF99347.1"/>
    <property type="molecule type" value="Genomic_DNA"/>
</dbReference>
<protein>
    <submittedName>
        <fullName evidence="2">Uncharacterized protein</fullName>
    </submittedName>
</protein>
<evidence type="ECO:0000256" key="1">
    <source>
        <dbReference type="SAM" id="MobiDB-lite"/>
    </source>
</evidence>
<proteinExistence type="predicted"/>
<organism evidence="2">
    <name type="scientific">Myoviridae sp. ct7113</name>
    <dbReference type="NCBI Taxonomy" id="2825037"/>
    <lineage>
        <taxon>Viruses</taxon>
        <taxon>Duplodnaviria</taxon>
        <taxon>Heunggongvirae</taxon>
        <taxon>Uroviricota</taxon>
        <taxon>Caudoviricetes</taxon>
    </lineage>
</organism>
<feature type="region of interest" description="Disordered" evidence="1">
    <location>
        <begin position="102"/>
        <end position="128"/>
    </location>
</feature>
<name>A0A8S5UY26_9CAUD</name>
<feature type="compositionally biased region" description="Basic residues" evidence="1">
    <location>
        <begin position="102"/>
        <end position="112"/>
    </location>
</feature>
<evidence type="ECO:0000313" key="2">
    <source>
        <dbReference type="EMBL" id="DAF99347.1"/>
    </source>
</evidence>
<reference evidence="2" key="1">
    <citation type="journal article" date="2021" name="Proc. Natl. Acad. Sci. U.S.A.">
        <title>A Catalog of Tens of Thousands of Viruses from Human Metagenomes Reveals Hidden Associations with Chronic Diseases.</title>
        <authorList>
            <person name="Tisza M.J."/>
            <person name="Buck C.B."/>
        </authorList>
    </citation>
    <scope>NUCLEOTIDE SEQUENCE</scope>
    <source>
        <strain evidence="2">Ct7113</strain>
    </source>
</reference>
<accession>A0A8S5UY26</accession>
<dbReference type="Gene3D" id="1.10.10.60">
    <property type="entry name" value="Homeodomain-like"/>
    <property type="match status" value="1"/>
</dbReference>